<dbReference type="EMBL" id="CP039339">
    <property type="protein sequence ID" value="QCX48225.1"/>
    <property type="molecule type" value="Genomic_DNA"/>
</dbReference>
<dbReference type="PANTHER" id="PTHR36919">
    <property type="entry name" value="BLR1215 PROTEIN"/>
    <property type="match status" value="1"/>
</dbReference>
<accession>A0AA92ICX5</accession>
<feature type="chain" id="PRO_5041734874" evidence="1">
    <location>
        <begin position="24"/>
        <end position="146"/>
    </location>
</feature>
<evidence type="ECO:0000256" key="1">
    <source>
        <dbReference type="SAM" id="SignalP"/>
    </source>
</evidence>
<dbReference type="AlphaFoldDB" id="A0AA92ICX5"/>
<feature type="signal peptide" evidence="1">
    <location>
        <begin position="1"/>
        <end position="23"/>
    </location>
</feature>
<dbReference type="Pfam" id="PF09917">
    <property type="entry name" value="DUF2147"/>
    <property type="match status" value="1"/>
</dbReference>
<reference evidence="3 4" key="1">
    <citation type="submission" date="2019-04" db="EMBL/GenBank/DDBJ databases">
        <title>Complete Genome of UW386 and Higher Quality Genome of UW700.</title>
        <authorList>
            <person name="Jacobs J."/>
            <person name="Perez A."/>
            <person name="Steidl O."/>
            <person name="Allen C."/>
        </authorList>
    </citation>
    <scope>NUCLEOTIDE SEQUENCE [LARGE SCALE GENOMIC DNA]</scope>
    <source>
        <strain evidence="3 4">UW386</strain>
    </source>
</reference>
<proteinExistence type="predicted"/>
<sequence>MKKRNPMIALTLALTLTGGAALAQSTPVGVWQMYDDDTKQPLSLVRISETAGVQSGKLEKLLDPARQNDKCTLCADERKNQSMLGMTIMRNVKASGDGTWGGGDILDPNNGKVYGVRLKPIEGGKALEVRGYIGPFFRSQRWTRVE</sequence>
<dbReference type="PANTHER" id="PTHR36919:SF3">
    <property type="entry name" value="BLL5882 PROTEIN"/>
    <property type="match status" value="1"/>
</dbReference>
<protein>
    <submittedName>
        <fullName evidence="3">DUF2147 domain-containing protein</fullName>
    </submittedName>
</protein>
<dbReference type="Proteomes" id="UP000310553">
    <property type="component" value="Chromosome"/>
</dbReference>
<evidence type="ECO:0000259" key="2">
    <source>
        <dbReference type="Pfam" id="PF09917"/>
    </source>
</evidence>
<dbReference type="Gene3D" id="2.40.128.520">
    <property type="match status" value="1"/>
</dbReference>
<keyword evidence="1" id="KW-0732">Signal</keyword>
<evidence type="ECO:0000313" key="3">
    <source>
        <dbReference type="EMBL" id="QCX48225.1"/>
    </source>
</evidence>
<organism evidence="3 4">
    <name type="scientific">Ralstonia solanacearum</name>
    <name type="common">Pseudomonas solanacearum</name>
    <dbReference type="NCBI Taxonomy" id="305"/>
    <lineage>
        <taxon>Bacteria</taxon>
        <taxon>Pseudomonadati</taxon>
        <taxon>Pseudomonadota</taxon>
        <taxon>Betaproteobacteria</taxon>
        <taxon>Burkholderiales</taxon>
        <taxon>Burkholderiaceae</taxon>
        <taxon>Ralstonia</taxon>
        <taxon>Ralstonia solanacearum species complex</taxon>
    </lineage>
</organism>
<feature type="domain" description="DUF2147" evidence="2">
    <location>
        <begin position="29"/>
        <end position="144"/>
    </location>
</feature>
<gene>
    <name evidence="3" type="ORF">E7Z57_03395</name>
</gene>
<name>A0AA92ICX5_RALSL</name>
<evidence type="ECO:0000313" key="4">
    <source>
        <dbReference type="Proteomes" id="UP000310553"/>
    </source>
</evidence>
<dbReference type="InterPro" id="IPR019223">
    <property type="entry name" value="DUF2147"/>
</dbReference>